<dbReference type="PROSITE" id="PS00211">
    <property type="entry name" value="ABC_TRANSPORTER_1"/>
    <property type="match status" value="1"/>
</dbReference>
<comment type="subcellular location">
    <subcellularLocation>
        <location evidence="1">Cell membrane</location>
        <topology evidence="1">Multi-pass membrane protein</topology>
    </subcellularLocation>
</comment>
<dbReference type="InterPro" id="IPR003593">
    <property type="entry name" value="AAA+_ATPase"/>
</dbReference>
<name>A0A136PXS0_9ACTN</name>
<evidence type="ECO:0000256" key="1">
    <source>
        <dbReference type="ARBA" id="ARBA00004651"/>
    </source>
</evidence>
<dbReference type="EMBL" id="LRQV01000007">
    <property type="protein sequence ID" value="KXK63268.1"/>
    <property type="molecule type" value="Genomic_DNA"/>
</dbReference>
<evidence type="ECO:0000259" key="12">
    <source>
        <dbReference type="PROSITE" id="PS50893"/>
    </source>
</evidence>
<dbReference type="OrthoDB" id="9806127at2"/>
<keyword evidence="7 11" id="KW-1133">Transmembrane helix</keyword>
<evidence type="ECO:0000256" key="9">
    <source>
        <dbReference type="ARBA" id="ARBA00061644"/>
    </source>
</evidence>
<keyword evidence="3" id="KW-1003">Cell membrane</keyword>
<evidence type="ECO:0000313" key="15">
    <source>
        <dbReference type="Proteomes" id="UP000070620"/>
    </source>
</evidence>
<dbReference type="SMART" id="SM00382">
    <property type="entry name" value="AAA"/>
    <property type="match status" value="1"/>
</dbReference>
<keyword evidence="6" id="KW-0067">ATP-binding</keyword>
<dbReference type="SUPFAM" id="SSF52540">
    <property type="entry name" value="P-loop containing nucleoside triphosphate hydrolases"/>
    <property type="match status" value="1"/>
</dbReference>
<dbReference type="AlphaFoldDB" id="A0A136PXS0"/>
<evidence type="ECO:0000256" key="4">
    <source>
        <dbReference type="ARBA" id="ARBA00022692"/>
    </source>
</evidence>
<keyword evidence="4 11" id="KW-0812">Transmembrane</keyword>
<feature type="domain" description="ABC transmembrane type-1" evidence="13">
    <location>
        <begin position="54"/>
        <end position="335"/>
    </location>
</feature>
<evidence type="ECO:0000256" key="11">
    <source>
        <dbReference type="SAM" id="Phobius"/>
    </source>
</evidence>
<feature type="domain" description="ABC transporter" evidence="12">
    <location>
        <begin position="371"/>
        <end position="605"/>
    </location>
</feature>
<evidence type="ECO:0000256" key="8">
    <source>
        <dbReference type="ARBA" id="ARBA00023136"/>
    </source>
</evidence>
<dbReference type="PANTHER" id="PTHR43394">
    <property type="entry name" value="ATP-DEPENDENT PERMEASE MDL1, MITOCHONDRIAL"/>
    <property type="match status" value="1"/>
</dbReference>
<evidence type="ECO:0000256" key="3">
    <source>
        <dbReference type="ARBA" id="ARBA00022475"/>
    </source>
</evidence>
<dbReference type="PROSITE" id="PS50929">
    <property type="entry name" value="ABC_TM1F"/>
    <property type="match status" value="1"/>
</dbReference>
<feature type="transmembrane region" description="Helical" evidence="11">
    <location>
        <begin position="89"/>
        <end position="109"/>
    </location>
</feature>
<keyword evidence="2" id="KW-0813">Transport</keyword>
<sequence length="617" mass="65562">MPAERDREPAPTTKAGRHPPAASAGGGRSAGRGRLANLWRLRGYLRPYAAEFGWLLVAALAGTGASLAVPLVVQRVVDGPVARREPGGLLSLGALVLVLGLVEALLIFVRRWMQSASSVGMEAALRADLYAHLLRLPTSFHDRWHSGQLLSRATSDLSVLRRFLSFGLFFLILNLVTYVAVVVLLIRLHPPLGLLVAASAVPLFLISRRFARHYHAASRRMQDQQGEVATLVEETALGLRTTKAYGRGPELAARFAGNARALHDIGVGKARLLARTSALFDLVPNGTLAVVLVTGVVLVSRGGLTVGALVAFVSLQLMLVWPVQSLGWIIANGQEAATAADRIREVLDTRPAIVDAPGALAPPRAGVRGRLTFEQVTFRYPDSGAPVLRGVDLTVAPGETLALVGATGCGKSTLLSLVPRLQEVTGGRITLDGHDLRDLRLSTLRRLVGVAFEEPTLFSMSVRENLTLGRPDAGEDEIHAALALAQAEFAYDLPWGLATRVGEQGLSLSGGQRQRLALARAVLGRPALLVLDDPLSALDVHTESLVEAALKRVLRDTTALLVVHRPSTIALADRVALLEQGRITAVGTHSDLLATVPAYRSVLSADPRPAAGAGVSS</sequence>
<dbReference type="Pfam" id="PF00664">
    <property type="entry name" value="ABC_membrane"/>
    <property type="match status" value="1"/>
</dbReference>
<keyword evidence="8 11" id="KW-0472">Membrane</keyword>
<keyword evidence="15" id="KW-1185">Reference proteome</keyword>
<evidence type="ECO:0000259" key="13">
    <source>
        <dbReference type="PROSITE" id="PS50929"/>
    </source>
</evidence>
<evidence type="ECO:0000313" key="14">
    <source>
        <dbReference type="EMBL" id="KXK63268.1"/>
    </source>
</evidence>
<dbReference type="FunFam" id="3.40.50.300:FF:000299">
    <property type="entry name" value="ABC transporter ATP-binding protein/permease"/>
    <property type="match status" value="1"/>
</dbReference>
<dbReference type="RefSeq" id="WP_067359993.1">
    <property type="nucleotide sequence ID" value="NZ_JBIUBN010000001.1"/>
</dbReference>
<accession>A0A136PXS0</accession>
<organism evidence="14 15">
    <name type="scientific">Micromonospora rosaria</name>
    <dbReference type="NCBI Taxonomy" id="47874"/>
    <lineage>
        <taxon>Bacteria</taxon>
        <taxon>Bacillati</taxon>
        <taxon>Actinomycetota</taxon>
        <taxon>Actinomycetes</taxon>
        <taxon>Micromonosporales</taxon>
        <taxon>Micromonosporaceae</taxon>
        <taxon>Micromonospora</taxon>
    </lineage>
</organism>
<evidence type="ECO:0000256" key="10">
    <source>
        <dbReference type="SAM" id="MobiDB-lite"/>
    </source>
</evidence>
<dbReference type="GO" id="GO:0016887">
    <property type="term" value="F:ATP hydrolysis activity"/>
    <property type="evidence" value="ECO:0007669"/>
    <property type="project" value="InterPro"/>
</dbReference>
<dbReference type="Proteomes" id="UP000070620">
    <property type="component" value="Unassembled WGS sequence"/>
</dbReference>
<gene>
    <name evidence="14" type="ORF">AWW66_03980</name>
</gene>
<dbReference type="GO" id="GO:0015421">
    <property type="term" value="F:ABC-type oligopeptide transporter activity"/>
    <property type="evidence" value="ECO:0007669"/>
    <property type="project" value="TreeGrafter"/>
</dbReference>
<dbReference type="Gene3D" id="1.20.1560.10">
    <property type="entry name" value="ABC transporter type 1, transmembrane domain"/>
    <property type="match status" value="1"/>
</dbReference>
<dbReference type="PANTHER" id="PTHR43394:SF1">
    <property type="entry name" value="ATP-BINDING CASSETTE SUB-FAMILY B MEMBER 10, MITOCHONDRIAL"/>
    <property type="match status" value="1"/>
</dbReference>
<keyword evidence="5" id="KW-0547">Nucleotide-binding</keyword>
<dbReference type="PROSITE" id="PS50893">
    <property type="entry name" value="ABC_TRANSPORTER_2"/>
    <property type="match status" value="1"/>
</dbReference>
<reference evidence="14 15" key="1">
    <citation type="submission" date="2016-01" db="EMBL/GenBank/DDBJ databases">
        <title>Whole genome sequence and analysis of Micromonospora rosaria DSM 803, which can produce antibacterial substance rosamicin.</title>
        <authorList>
            <person name="Yang H."/>
            <person name="He X."/>
            <person name="Zhu D."/>
        </authorList>
    </citation>
    <scope>NUCLEOTIDE SEQUENCE [LARGE SCALE GENOMIC DNA]</scope>
    <source>
        <strain evidence="14 15">DSM 803</strain>
    </source>
</reference>
<comment type="similarity">
    <text evidence="9">Belongs to the ABC transporter superfamily. Lipid exporter (TC 3.A.1.106) family.</text>
</comment>
<feature type="region of interest" description="Disordered" evidence="10">
    <location>
        <begin position="1"/>
        <end position="30"/>
    </location>
</feature>
<feature type="transmembrane region" description="Helical" evidence="11">
    <location>
        <begin position="192"/>
        <end position="211"/>
    </location>
</feature>
<dbReference type="InterPro" id="IPR036640">
    <property type="entry name" value="ABC1_TM_sf"/>
</dbReference>
<dbReference type="SUPFAM" id="SSF90123">
    <property type="entry name" value="ABC transporter transmembrane region"/>
    <property type="match status" value="1"/>
</dbReference>
<evidence type="ECO:0000256" key="2">
    <source>
        <dbReference type="ARBA" id="ARBA00022448"/>
    </source>
</evidence>
<dbReference type="InterPro" id="IPR027417">
    <property type="entry name" value="P-loop_NTPase"/>
</dbReference>
<dbReference type="InterPro" id="IPR017871">
    <property type="entry name" value="ABC_transporter-like_CS"/>
</dbReference>
<feature type="transmembrane region" description="Helical" evidence="11">
    <location>
        <begin position="48"/>
        <end position="69"/>
    </location>
</feature>
<dbReference type="GO" id="GO:0005886">
    <property type="term" value="C:plasma membrane"/>
    <property type="evidence" value="ECO:0007669"/>
    <property type="project" value="UniProtKB-SubCell"/>
</dbReference>
<comment type="caution">
    <text evidence="14">The sequence shown here is derived from an EMBL/GenBank/DDBJ whole genome shotgun (WGS) entry which is preliminary data.</text>
</comment>
<dbReference type="CDD" id="cd18543">
    <property type="entry name" value="ABC_6TM_Rv0194_D1_like"/>
    <property type="match status" value="1"/>
</dbReference>
<dbReference type="InterPro" id="IPR003439">
    <property type="entry name" value="ABC_transporter-like_ATP-bd"/>
</dbReference>
<dbReference type="InterPro" id="IPR011527">
    <property type="entry name" value="ABC1_TM_dom"/>
</dbReference>
<dbReference type="Gene3D" id="3.40.50.300">
    <property type="entry name" value="P-loop containing nucleotide triphosphate hydrolases"/>
    <property type="match status" value="1"/>
</dbReference>
<dbReference type="GO" id="GO:0005524">
    <property type="term" value="F:ATP binding"/>
    <property type="evidence" value="ECO:0007669"/>
    <property type="project" value="UniProtKB-KW"/>
</dbReference>
<dbReference type="Pfam" id="PF00005">
    <property type="entry name" value="ABC_tran"/>
    <property type="match status" value="1"/>
</dbReference>
<feature type="transmembrane region" description="Helical" evidence="11">
    <location>
        <begin position="163"/>
        <end position="186"/>
    </location>
</feature>
<protein>
    <submittedName>
        <fullName evidence="14">ABC transporter</fullName>
    </submittedName>
</protein>
<proteinExistence type="inferred from homology"/>
<evidence type="ECO:0000256" key="5">
    <source>
        <dbReference type="ARBA" id="ARBA00022741"/>
    </source>
</evidence>
<evidence type="ECO:0000256" key="7">
    <source>
        <dbReference type="ARBA" id="ARBA00022989"/>
    </source>
</evidence>
<dbReference type="InterPro" id="IPR039421">
    <property type="entry name" value="Type_1_exporter"/>
</dbReference>
<evidence type="ECO:0000256" key="6">
    <source>
        <dbReference type="ARBA" id="ARBA00022840"/>
    </source>
</evidence>